<evidence type="ECO:0000256" key="3">
    <source>
        <dbReference type="ARBA" id="ARBA00023055"/>
    </source>
</evidence>
<dbReference type="PROSITE" id="PS51847">
    <property type="entry name" value="SMP"/>
    <property type="match status" value="1"/>
</dbReference>
<keyword evidence="2" id="KW-0813">Transport</keyword>
<keyword evidence="7" id="KW-0812">Transmembrane</keyword>
<dbReference type="CDD" id="cd00030">
    <property type="entry name" value="C2"/>
    <property type="match status" value="1"/>
</dbReference>
<dbReference type="Pfam" id="PF25669">
    <property type="entry name" value="SMP_MUG190-like"/>
    <property type="match status" value="1"/>
</dbReference>
<feature type="domain" description="C2" evidence="8">
    <location>
        <begin position="406"/>
        <end position="527"/>
    </location>
</feature>
<keyword evidence="3" id="KW-0445">Lipid transport</keyword>
<dbReference type="Pfam" id="PF00168">
    <property type="entry name" value="C2"/>
    <property type="match status" value="1"/>
</dbReference>
<dbReference type="CDD" id="cd21669">
    <property type="entry name" value="SMP_SF"/>
    <property type="match status" value="1"/>
</dbReference>
<feature type="compositionally biased region" description="Basic and acidic residues" evidence="6">
    <location>
        <begin position="32"/>
        <end position="54"/>
    </location>
</feature>
<dbReference type="PANTHER" id="PTHR46980:SF2">
    <property type="entry name" value="TRICALBIN-1-RELATED"/>
    <property type="match status" value="1"/>
</dbReference>
<evidence type="ECO:0000313" key="11">
    <source>
        <dbReference type="Proteomes" id="UP000241769"/>
    </source>
</evidence>
<dbReference type="GO" id="GO:0006869">
    <property type="term" value="P:lipid transport"/>
    <property type="evidence" value="ECO:0007669"/>
    <property type="project" value="UniProtKB-KW"/>
</dbReference>
<evidence type="ECO:0000313" key="10">
    <source>
        <dbReference type="EMBL" id="PRP89455.1"/>
    </source>
</evidence>
<evidence type="ECO:0000256" key="1">
    <source>
        <dbReference type="ARBA" id="ARBA00004370"/>
    </source>
</evidence>
<dbReference type="Gene3D" id="2.60.40.150">
    <property type="entry name" value="C2 domain"/>
    <property type="match status" value="1"/>
</dbReference>
<feature type="region of interest" description="Disordered" evidence="6">
    <location>
        <begin position="28"/>
        <end position="74"/>
    </location>
</feature>
<dbReference type="Proteomes" id="UP000241769">
    <property type="component" value="Unassembled WGS sequence"/>
</dbReference>
<comment type="subcellular location">
    <subcellularLocation>
        <location evidence="1">Membrane</location>
    </subcellularLocation>
</comment>
<proteinExistence type="predicted"/>
<dbReference type="SMART" id="SM00239">
    <property type="entry name" value="C2"/>
    <property type="match status" value="1"/>
</dbReference>
<evidence type="ECO:0000256" key="5">
    <source>
        <dbReference type="ARBA" id="ARBA00023136"/>
    </source>
</evidence>
<evidence type="ECO:0000256" key="2">
    <source>
        <dbReference type="ARBA" id="ARBA00022448"/>
    </source>
</evidence>
<evidence type="ECO:0000256" key="4">
    <source>
        <dbReference type="ARBA" id="ARBA00023121"/>
    </source>
</evidence>
<dbReference type="STRING" id="1890364.A0A2P6NZQ4"/>
<name>A0A2P6NZQ4_9EUKA</name>
<keyword evidence="5 7" id="KW-0472">Membrane</keyword>
<sequence length="611" mass="69322">MIPPPPDTTEIWTYTLYSPFLPIMKKFFGGSSKDDQKGDKHESDEGKIPEDKRSSTRKLSTSSKTNAAEEFTEEEQKIQEKIIRKMDRKERRRPLAHPTEFPIEIGAESAAYVHYALSHLDKHYNLLVGMSFAYAIAYLGWTHWSWMVIVMLFVILREFRKYRKDSHKLRRRIELRHQDALITTRAEGSLWLNDFLHRMLPMIKKTLTDTSMQSIKQNIENYMTNSKPPGLDTIEVTEIEFGEATPRLLETVTFNLATDFQTEFDLSYESNFKMSLVIKLGSKLMSVPFPIQIKNIKLIGRMRLTITFCDKMPFLEVVTIAFKSPPQIDMDIKPLGGIDIMDINSLKLMLTQTIQNVLIGLLVLPERLVVQLQGEKREMKKETPTALGGSTHSEPSKLSLAGTVHTLGKMTNFITNTKDKAALAKCNGTIHLKIHKGVNLPAADSNGLSDPYLVATIGELKVKTKNKKKTLDPVWEEELHVKAALFEGATLDFEIFDWNQFDNHTSLGVAQLDLTPYLTRDNVNHPHEITLPLTLRDMMAKDNIDRGTIYLAVVIQPDPFADIPMKSKEVNAPTLEVTGADGEEGPGDPRALGNNKSRSFRERLGLKKQKD</sequence>
<dbReference type="InterPro" id="IPR052455">
    <property type="entry name" value="Tricalbin_domain"/>
</dbReference>
<dbReference type="PANTHER" id="PTHR46980">
    <property type="entry name" value="TRICALBIN-1-RELATED"/>
    <property type="match status" value="1"/>
</dbReference>
<evidence type="ECO:0000259" key="9">
    <source>
        <dbReference type="PROSITE" id="PS51847"/>
    </source>
</evidence>
<dbReference type="InterPro" id="IPR031468">
    <property type="entry name" value="SMP_LBD"/>
</dbReference>
<keyword evidence="4" id="KW-0446">Lipid-binding</keyword>
<reference evidence="10 11" key="1">
    <citation type="journal article" date="2018" name="Genome Biol. Evol.">
        <title>Multiple Roots of Fruiting Body Formation in Amoebozoa.</title>
        <authorList>
            <person name="Hillmann F."/>
            <person name="Forbes G."/>
            <person name="Novohradska S."/>
            <person name="Ferling I."/>
            <person name="Riege K."/>
            <person name="Groth M."/>
            <person name="Westermann M."/>
            <person name="Marz M."/>
            <person name="Spaller T."/>
            <person name="Winckler T."/>
            <person name="Schaap P."/>
            <person name="Glockner G."/>
        </authorList>
    </citation>
    <scope>NUCLEOTIDE SEQUENCE [LARGE SCALE GENOMIC DNA]</scope>
    <source>
        <strain evidence="10 11">Jena</strain>
    </source>
</reference>
<evidence type="ECO:0008006" key="12">
    <source>
        <dbReference type="Google" id="ProtNLM"/>
    </source>
</evidence>
<dbReference type="InterPro" id="IPR035892">
    <property type="entry name" value="C2_domain_sf"/>
</dbReference>
<dbReference type="GO" id="GO:0016020">
    <property type="term" value="C:membrane"/>
    <property type="evidence" value="ECO:0007669"/>
    <property type="project" value="UniProtKB-SubCell"/>
</dbReference>
<keyword evidence="11" id="KW-1185">Reference proteome</keyword>
<accession>A0A2P6NZQ4</accession>
<gene>
    <name evidence="10" type="ORF">PROFUN_01318</name>
</gene>
<feature type="region of interest" description="Disordered" evidence="6">
    <location>
        <begin position="577"/>
        <end position="611"/>
    </location>
</feature>
<feature type="domain" description="SMP-LTD" evidence="9">
    <location>
        <begin position="182"/>
        <end position="373"/>
    </location>
</feature>
<feature type="transmembrane region" description="Helical" evidence="7">
    <location>
        <begin position="132"/>
        <end position="156"/>
    </location>
</feature>
<evidence type="ECO:0000256" key="7">
    <source>
        <dbReference type="SAM" id="Phobius"/>
    </source>
</evidence>
<dbReference type="SUPFAM" id="SSF49562">
    <property type="entry name" value="C2 domain (Calcium/lipid-binding domain, CaLB)"/>
    <property type="match status" value="1"/>
</dbReference>
<evidence type="ECO:0000259" key="8">
    <source>
        <dbReference type="PROSITE" id="PS50004"/>
    </source>
</evidence>
<protein>
    <recommendedName>
        <fullName evidence="12">C2 domain-containing protein</fullName>
    </recommendedName>
</protein>
<dbReference type="GO" id="GO:0008289">
    <property type="term" value="F:lipid binding"/>
    <property type="evidence" value="ECO:0007669"/>
    <property type="project" value="UniProtKB-KW"/>
</dbReference>
<dbReference type="InterPro" id="IPR000008">
    <property type="entry name" value="C2_dom"/>
</dbReference>
<dbReference type="AlphaFoldDB" id="A0A2P6NZQ4"/>
<keyword evidence="7" id="KW-1133">Transmembrane helix</keyword>
<evidence type="ECO:0000256" key="6">
    <source>
        <dbReference type="SAM" id="MobiDB-lite"/>
    </source>
</evidence>
<dbReference type="OrthoDB" id="19392at2759"/>
<organism evidence="10 11">
    <name type="scientific">Planoprotostelium fungivorum</name>
    <dbReference type="NCBI Taxonomy" id="1890364"/>
    <lineage>
        <taxon>Eukaryota</taxon>
        <taxon>Amoebozoa</taxon>
        <taxon>Evosea</taxon>
        <taxon>Variosea</taxon>
        <taxon>Cavosteliida</taxon>
        <taxon>Cavosteliaceae</taxon>
        <taxon>Planoprotostelium</taxon>
    </lineage>
</organism>
<dbReference type="PROSITE" id="PS50004">
    <property type="entry name" value="C2"/>
    <property type="match status" value="1"/>
</dbReference>
<dbReference type="EMBL" id="MDYQ01000003">
    <property type="protein sequence ID" value="PRP89455.1"/>
    <property type="molecule type" value="Genomic_DNA"/>
</dbReference>
<dbReference type="InParanoid" id="A0A2P6NZQ4"/>
<comment type="caution">
    <text evidence="10">The sequence shown here is derived from an EMBL/GenBank/DDBJ whole genome shotgun (WGS) entry which is preliminary data.</text>
</comment>